<dbReference type="InterPro" id="IPR012338">
    <property type="entry name" value="Beta-lactam/transpept-like"/>
</dbReference>
<proteinExistence type="predicted"/>
<dbReference type="EC" id="3.1.1.103" evidence="2"/>
<comment type="caution">
    <text evidence="2">The sequence shown here is derived from an EMBL/GenBank/DDBJ whole genome shotgun (WGS) entry which is preliminary data.</text>
</comment>
<dbReference type="Proteomes" id="UP001462961">
    <property type="component" value="Unassembled WGS sequence"/>
</dbReference>
<name>A0ABV0E989_9BURK</name>
<evidence type="ECO:0000313" key="2">
    <source>
        <dbReference type="EMBL" id="MEO1759983.1"/>
    </source>
</evidence>
<dbReference type="SUPFAM" id="SSF56601">
    <property type="entry name" value="beta-lactamase/transpeptidase-like"/>
    <property type="match status" value="1"/>
</dbReference>
<dbReference type="RefSeq" id="WP_107204126.1">
    <property type="nucleotide sequence ID" value="NZ_JAYLVJ010000099.1"/>
</dbReference>
<dbReference type="Pfam" id="PF00144">
    <property type="entry name" value="Beta-lactamase"/>
    <property type="match status" value="1"/>
</dbReference>
<keyword evidence="3" id="KW-1185">Reference proteome</keyword>
<gene>
    <name evidence="2" type="ORF">VOI32_39750</name>
</gene>
<dbReference type="InterPro" id="IPR001466">
    <property type="entry name" value="Beta-lactam-related"/>
</dbReference>
<keyword evidence="2" id="KW-0378">Hydrolase</keyword>
<dbReference type="InterPro" id="IPR050789">
    <property type="entry name" value="Diverse_Enzym_Activities"/>
</dbReference>
<dbReference type="PANTHER" id="PTHR43283:SF3">
    <property type="entry name" value="BETA-LACTAMASE FAMILY PROTEIN (AFU_ORTHOLOGUE AFUA_5G07500)"/>
    <property type="match status" value="1"/>
</dbReference>
<dbReference type="GO" id="GO:0016787">
    <property type="term" value="F:hydrolase activity"/>
    <property type="evidence" value="ECO:0007669"/>
    <property type="project" value="UniProtKB-KW"/>
</dbReference>
<accession>A0ABV0E989</accession>
<dbReference type="EMBL" id="JAYLVJ010000099">
    <property type="protein sequence ID" value="MEO1759983.1"/>
    <property type="molecule type" value="Genomic_DNA"/>
</dbReference>
<feature type="domain" description="Beta-lactamase-related" evidence="1">
    <location>
        <begin position="20"/>
        <end position="400"/>
    </location>
</feature>
<evidence type="ECO:0000313" key="3">
    <source>
        <dbReference type="Proteomes" id="UP001462961"/>
    </source>
</evidence>
<protein>
    <submittedName>
        <fullName evidence="2">Serine hydrolase domain-containing protein</fullName>
        <ecNumber evidence="2">3.1.1.103</ecNumber>
    </submittedName>
</protein>
<reference evidence="2 3" key="1">
    <citation type="submission" date="2024-01" db="EMBL/GenBank/DDBJ databases">
        <title>The diversity of rhizobia nodulating Mimosa spp. in eleven states of Brazil covering several biomes is determined by host plant, location, and edaphic factors.</title>
        <authorList>
            <person name="Rouws L."/>
            <person name="Barauna A."/>
            <person name="Beukes C."/>
            <person name="De Faria S.M."/>
            <person name="Gross E."/>
            <person name="Dos Reis Junior F.B."/>
            <person name="Simon M."/>
            <person name="Maluk M."/>
            <person name="Odee D.W."/>
            <person name="Kenicer G."/>
            <person name="Young J.P.W."/>
            <person name="Reis V.M."/>
            <person name="Zilli J."/>
            <person name="James E.K."/>
        </authorList>
    </citation>
    <scope>NUCLEOTIDE SEQUENCE [LARGE SCALE GENOMIC DNA]</scope>
    <source>
        <strain evidence="2 3">JHI1651</strain>
    </source>
</reference>
<dbReference type="PANTHER" id="PTHR43283">
    <property type="entry name" value="BETA-LACTAMASE-RELATED"/>
    <property type="match status" value="1"/>
</dbReference>
<dbReference type="Gene3D" id="3.40.710.10">
    <property type="entry name" value="DD-peptidase/beta-lactamase superfamily"/>
    <property type="match status" value="1"/>
</dbReference>
<organism evidence="2 3">
    <name type="scientific">Paraburkholderia caribensis</name>
    <dbReference type="NCBI Taxonomy" id="75105"/>
    <lineage>
        <taxon>Bacteria</taxon>
        <taxon>Pseudomonadati</taxon>
        <taxon>Pseudomonadota</taxon>
        <taxon>Betaproteobacteria</taxon>
        <taxon>Burkholderiales</taxon>
        <taxon>Burkholderiaceae</taxon>
        <taxon>Paraburkholderia</taxon>
    </lineage>
</organism>
<sequence length="416" mass="45265">MQDTQGMSRERLDRIGRFIEENYIATGKLPGALVQVWRRGELALNAVLGVADRERQVPMATDSIFRIYSMTKPITSVAVMMLAEECKIALDDRVSKYIPAWENLGVFAGGFMGRFQTRPPTRPMLVIDLLRHTSGLTYAFQQNSNVAAAYRKLKLGELATEGTLDDMIEKLATLPLEFSPGEAWNYSVATDVLGYLVGKISGMPFDVFLKQRIFDPLGMVDTGFYVPEHKAGRFCACYAVGALGSKAITPRGPLLQDDPQASPYLKPPGFLSGGGGLVSTAADYLRFARMLLGGGALEGVRLLSPKTLALTTANHLPGGVDLARMSRSMFSEVAYEGVGFGLGFATTITPASTLIPGSAGDMFWGGAASTFFWVDPQENLIGLFLTQLLPSSAYPVRRQLRTLVYSAITETDTRSR</sequence>
<evidence type="ECO:0000259" key="1">
    <source>
        <dbReference type="Pfam" id="PF00144"/>
    </source>
</evidence>